<dbReference type="Proteomes" id="UP000323917">
    <property type="component" value="Chromosome"/>
</dbReference>
<sequence>MERWTGSHSTGVFSMSFNLDPPPGFRGLHPALPVRVYTRNLPHWRQEGATYFVTFNLADALPTAKRNELAAMRREWEARNPPPRDEAAWNDYARTVFRKVEKWMDAGYGECWLAQPEYAVEFRRTILNFHGERYELGCFVIMANHCHMVIRPFASYELEDEVGSMKRLSAKFVNKRHKTTGSLWQAEFYDRIIRDTEHLYRVVQYIGANPQRAGIARSAWHRWINPAWQAAGWDFDRERSLGP</sequence>
<dbReference type="SUPFAM" id="SSF143422">
    <property type="entry name" value="Transposase IS200-like"/>
    <property type="match status" value="1"/>
</dbReference>
<dbReference type="InterPro" id="IPR002686">
    <property type="entry name" value="Transposase_17"/>
</dbReference>
<dbReference type="Pfam" id="PF01797">
    <property type="entry name" value="Y1_Tnp"/>
    <property type="match status" value="1"/>
</dbReference>
<dbReference type="PANTHER" id="PTHR36966">
    <property type="entry name" value="REP-ASSOCIATED TYROSINE TRANSPOSASE"/>
    <property type="match status" value="1"/>
</dbReference>
<dbReference type="GO" id="GO:0004803">
    <property type="term" value="F:transposase activity"/>
    <property type="evidence" value="ECO:0007669"/>
    <property type="project" value="InterPro"/>
</dbReference>
<evidence type="ECO:0000259" key="1">
    <source>
        <dbReference type="SMART" id="SM01321"/>
    </source>
</evidence>
<dbReference type="GO" id="GO:0043565">
    <property type="term" value="F:sequence-specific DNA binding"/>
    <property type="evidence" value="ECO:0007669"/>
    <property type="project" value="TreeGrafter"/>
</dbReference>
<protein>
    <submittedName>
        <fullName evidence="2">Transposase IS200 like protein</fullName>
    </submittedName>
</protein>
<proteinExistence type="predicted"/>
<reference evidence="2 3" key="1">
    <citation type="submission" date="2019-08" db="EMBL/GenBank/DDBJ databases">
        <title>Deep-cultivation of Planctomycetes and their phenomic and genomic characterization uncovers novel biology.</title>
        <authorList>
            <person name="Wiegand S."/>
            <person name="Jogler M."/>
            <person name="Boedeker C."/>
            <person name="Pinto D."/>
            <person name="Vollmers J."/>
            <person name="Rivas-Marin E."/>
            <person name="Kohn T."/>
            <person name="Peeters S.H."/>
            <person name="Heuer A."/>
            <person name="Rast P."/>
            <person name="Oberbeckmann S."/>
            <person name="Bunk B."/>
            <person name="Jeske O."/>
            <person name="Meyerdierks A."/>
            <person name="Storesund J.E."/>
            <person name="Kallscheuer N."/>
            <person name="Luecker S."/>
            <person name="Lage O.M."/>
            <person name="Pohl T."/>
            <person name="Merkel B.J."/>
            <person name="Hornburger P."/>
            <person name="Mueller R.-W."/>
            <person name="Bruemmer F."/>
            <person name="Labrenz M."/>
            <person name="Spormann A.M."/>
            <person name="Op den Camp H."/>
            <person name="Overmann J."/>
            <person name="Amann R."/>
            <person name="Jetten M.S.M."/>
            <person name="Mascher T."/>
            <person name="Medema M.H."/>
            <person name="Devos D.P."/>
            <person name="Kaster A.-K."/>
            <person name="Ovreas L."/>
            <person name="Rohde M."/>
            <person name="Galperin M.Y."/>
            <person name="Jogler C."/>
        </authorList>
    </citation>
    <scope>NUCLEOTIDE SEQUENCE [LARGE SCALE GENOMIC DNA]</scope>
    <source>
        <strain evidence="2 3">Pr1d</strain>
    </source>
</reference>
<accession>A0A5B9Q5S0</accession>
<feature type="domain" description="Transposase IS200-like" evidence="1">
    <location>
        <begin position="46"/>
        <end position="209"/>
    </location>
</feature>
<evidence type="ECO:0000313" key="2">
    <source>
        <dbReference type="EMBL" id="QEG32875.1"/>
    </source>
</evidence>
<dbReference type="EMBL" id="CP042913">
    <property type="protein sequence ID" value="QEG32875.1"/>
    <property type="molecule type" value="Genomic_DNA"/>
</dbReference>
<dbReference type="AlphaFoldDB" id="A0A5B9Q5S0"/>
<dbReference type="GO" id="GO:0006313">
    <property type="term" value="P:DNA transposition"/>
    <property type="evidence" value="ECO:0007669"/>
    <property type="project" value="InterPro"/>
</dbReference>
<dbReference type="KEGG" id="bgok:Pr1d_01360"/>
<dbReference type="InterPro" id="IPR036515">
    <property type="entry name" value="Transposase_17_sf"/>
</dbReference>
<name>A0A5B9Q5S0_9BACT</name>
<evidence type="ECO:0000313" key="3">
    <source>
        <dbReference type="Proteomes" id="UP000323917"/>
    </source>
</evidence>
<dbReference type="SMART" id="SM01321">
    <property type="entry name" value="Y1_Tnp"/>
    <property type="match status" value="1"/>
</dbReference>
<dbReference type="InterPro" id="IPR052715">
    <property type="entry name" value="RAYT_transposase"/>
</dbReference>
<dbReference type="Gene3D" id="3.30.70.1290">
    <property type="entry name" value="Transposase IS200-like"/>
    <property type="match status" value="1"/>
</dbReference>
<dbReference type="PANTHER" id="PTHR36966:SF1">
    <property type="entry name" value="REP-ASSOCIATED TYROSINE TRANSPOSASE"/>
    <property type="match status" value="1"/>
</dbReference>
<keyword evidence="3" id="KW-1185">Reference proteome</keyword>
<gene>
    <name evidence="2" type="ORF">Pr1d_01360</name>
</gene>
<organism evidence="2 3">
    <name type="scientific">Bythopirellula goksoeyrii</name>
    <dbReference type="NCBI Taxonomy" id="1400387"/>
    <lineage>
        <taxon>Bacteria</taxon>
        <taxon>Pseudomonadati</taxon>
        <taxon>Planctomycetota</taxon>
        <taxon>Planctomycetia</taxon>
        <taxon>Pirellulales</taxon>
        <taxon>Lacipirellulaceae</taxon>
        <taxon>Bythopirellula</taxon>
    </lineage>
</organism>